<dbReference type="GO" id="GO:0016020">
    <property type="term" value="C:membrane"/>
    <property type="evidence" value="ECO:0007669"/>
    <property type="project" value="InterPro"/>
</dbReference>
<keyword evidence="6 7" id="KW-0326">Glycosidase</keyword>
<dbReference type="RefSeq" id="WP_042442213.1">
    <property type="nucleotide sequence ID" value="NZ_BBPN01000002.1"/>
</dbReference>
<dbReference type="PANTHER" id="PTHR11177:SF317">
    <property type="entry name" value="CHITINASE 12-RELATED"/>
    <property type="match status" value="1"/>
</dbReference>
<evidence type="ECO:0000256" key="5">
    <source>
        <dbReference type="ARBA" id="ARBA00023024"/>
    </source>
</evidence>
<dbReference type="InterPro" id="IPR001579">
    <property type="entry name" value="Glyco_hydro_18_chit_AS"/>
</dbReference>
<dbReference type="InterPro" id="IPR011583">
    <property type="entry name" value="Chitinase_II/V-like_cat"/>
</dbReference>
<evidence type="ECO:0000256" key="8">
    <source>
        <dbReference type="SAM" id="MobiDB-lite"/>
    </source>
</evidence>
<evidence type="ECO:0000256" key="7">
    <source>
        <dbReference type="RuleBase" id="RU000489"/>
    </source>
</evidence>
<dbReference type="Gene3D" id="2.60.120.260">
    <property type="entry name" value="Galactose-binding domain-like"/>
    <property type="match status" value="1"/>
</dbReference>
<keyword evidence="5" id="KW-0146">Chitin degradation</keyword>
<dbReference type="SUPFAM" id="SSF51445">
    <property type="entry name" value="(Trans)glycosidases"/>
    <property type="match status" value="1"/>
</dbReference>
<dbReference type="Gene3D" id="3.20.20.80">
    <property type="entry name" value="Glycosidases"/>
    <property type="match status" value="1"/>
</dbReference>
<feature type="compositionally biased region" description="Low complexity" evidence="8">
    <location>
        <begin position="490"/>
        <end position="514"/>
    </location>
</feature>
<dbReference type="Pfam" id="PF05345">
    <property type="entry name" value="He_PIG"/>
    <property type="match status" value="2"/>
</dbReference>
<dbReference type="AlphaFoldDB" id="A0A1H7FMC6"/>
<dbReference type="GO" id="GO:0006032">
    <property type="term" value="P:chitin catabolic process"/>
    <property type="evidence" value="ECO:0007669"/>
    <property type="project" value="UniProtKB-KW"/>
</dbReference>
<organism evidence="11 12">
    <name type="scientific">Streptacidiphilus jiangxiensis</name>
    <dbReference type="NCBI Taxonomy" id="235985"/>
    <lineage>
        <taxon>Bacteria</taxon>
        <taxon>Bacillati</taxon>
        <taxon>Actinomycetota</taxon>
        <taxon>Actinomycetes</taxon>
        <taxon>Kitasatosporales</taxon>
        <taxon>Streptomycetaceae</taxon>
        <taxon>Streptacidiphilus</taxon>
    </lineage>
</organism>
<dbReference type="SUPFAM" id="SSF49313">
    <property type="entry name" value="Cadherin-like"/>
    <property type="match status" value="2"/>
</dbReference>
<dbReference type="EC" id="3.2.1.14" evidence="3"/>
<dbReference type="CDD" id="cd06548">
    <property type="entry name" value="GH18_chitinase"/>
    <property type="match status" value="1"/>
</dbReference>
<dbReference type="PROSITE" id="PS01095">
    <property type="entry name" value="GH18_1"/>
    <property type="match status" value="1"/>
</dbReference>
<dbReference type="InterPro" id="IPR006311">
    <property type="entry name" value="TAT_signal"/>
</dbReference>
<name>A0A1H7FMC6_STRJI</name>
<evidence type="ECO:0000256" key="4">
    <source>
        <dbReference type="ARBA" id="ARBA00022801"/>
    </source>
</evidence>
<keyword evidence="12" id="KW-1185">Reference proteome</keyword>
<keyword evidence="9" id="KW-0732">Signal</keyword>
<dbReference type="Proteomes" id="UP000183015">
    <property type="component" value="Unassembled WGS sequence"/>
</dbReference>
<dbReference type="Pfam" id="PF00704">
    <property type="entry name" value="Glyco_hydro_18"/>
    <property type="match status" value="1"/>
</dbReference>
<evidence type="ECO:0000256" key="2">
    <source>
        <dbReference type="ARBA" id="ARBA00009121"/>
    </source>
</evidence>
<dbReference type="PROSITE" id="PS51318">
    <property type="entry name" value="TAT"/>
    <property type="match status" value="1"/>
</dbReference>
<feature type="domain" description="GH18" evidence="10">
    <location>
        <begin position="47"/>
        <end position="486"/>
    </location>
</feature>
<dbReference type="GO" id="GO:0008061">
    <property type="term" value="F:chitin binding"/>
    <property type="evidence" value="ECO:0007669"/>
    <property type="project" value="InterPro"/>
</dbReference>
<dbReference type="GO" id="GO:0005975">
    <property type="term" value="P:carbohydrate metabolic process"/>
    <property type="evidence" value="ECO:0007669"/>
    <property type="project" value="InterPro"/>
</dbReference>
<evidence type="ECO:0000256" key="1">
    <source>
        <dbReference type="ARBA" id="ARBA00000822"/>
    </source>
</evidence>
<dbReference type="Pfam" id="PF02018">
    <property type="entry name" value="CBM_4_9"/>
    <property type="match status" value="1"/>
</dbReference>
<keyword evidence="5" id="KW-0119">Carbohydrate metabolism</keyword>
<proteinExistence type="inferred from homology"/>
<feature type="chain" id="PRO_5010357519" description="chitinase" evidence="9">
    <location>
        <begin position="33"/>
        <end position="808"/>
    </location>
</feature>
<dbReference type="Gene3D" id="3.10.50.10">
    <property type="match status" value="1"/>
</dbReference>
<comment type="similarity">
    <text evidence="2">Belongs to the glycosyl hydrolase 18 family. Chitinase class II subfamily.</text>
</comment>
<dbReference type="InterPro" id="IPR050314">
    <property type="entry name" value="Glycosyl_Hydrlase_18"/>
</dbReference>
<protein>
    <recommendedName>
        <fullName evidence="3">chitinase</fullName>
        <ecNumber evidence="3">3.2.1.14</ecNumber>
    </recommendedName>
</protein>
<evidence type="ECO:0000313" key="11">
    <source>
        <dbReference type="EMBL" id="SEK27111.1"/>
    </source>
</evidence>
<evidence type="ECO:0000256" key="3">
    <source>
        <dbReference type="ARBA" id="ARBA00012729"/>
    </source>
</evidence>
<dbReference type="InterPro" id="IPR017853">
    <property type="entry name" value="GH"/>
</dbReference>
<dbReference type="eggNOG" id="COG3325">
    <property type="taxonomic scope" value="Bacteria"/>
</dbReference>
<dbReference type="PROSITE" id="PS51910">
    <property type="entry name" value="GH18_2"/>
    <property type="match status" value="1"/>
</dbReference>
<dbReference type="OrthoDB" id="9775889at2"/>
<dbReference type="Gene3D" id="2.60.40.10">
    <property type="entry name" value="Immunoglobulins"/>
    <property type="match status" value="2"/>
</dbReference>
<accession>A0A1H7FMC6</accession>
<dbReference type="InterPro" id="IPR001223">
    <property type="entry name" value="Glyco_hydro18_cat"/>
</dbReference>
<gene>
    <name evidence="11" type="ORF">SAMN05414137_101322</name>
</gene>
<dbReference type="STRING" id="235985.SAMN05414137_101322"/>
<dbReference type="EMBL" id="FOAZ01000001">
    <property type="protein sequence ID" value="SEK27111.1"/>
    <property type="molecule type" value="Genomic_DNA"/>
</dbReference>
<evidence type="ECO:0000256" key="9">
    <source>
        <dbReference type="SAM" id="SignalP"/>
    </source>
</evidence>
<dbReference type="GO" id="GO:0005509">
    <property type="term" value="F:calcium ion binding"/>
    <property type="evidence" value="ECO:0007669"/>
    <property type="project" value="InterPro"/>
</dbReference>
<dbReference type="PANTHER" id="PTHR11177">
    <property type="entry name" value="CHITINASE"/>
    <property type="match status" value="1"/>
</dbReference>
<dbReference type="InterPro" id="IPR029070">
    <property type="entry name" value="Chitinase_insertion_sf"/>
</dbReference>
<comment type="catalytic activity">
    <reaction evidence="1">
        <text>Random endo-hydrolysis of N-acetyl-beta-D-glucosaminide (1-&gt;4)-beta-linkages in chitin and chitodextrins.</text>
        <dbReference type="EC" id="3.2.1.14"/>
    </reaction>
</comment>
<reference evidence="12" key="1">
    <citation type="submission" date="2016-10" db="EMBL/GenBank/DDBJ databases">
        <authorList>
            <person name="Varghese N."/>
        </authorList>
    </citation>
    <scope>NUCLEOTIDE SEQUENCE [LARGE SCALE GENOMIC DNA]</scope>
    <source>
        <strain evidence="12">DSM 45096 / BCRC 16803 / CGMCC 4.1857 / CIP 109030 / JCM 12277 / KCTC 19219 / NBRC 100920 / 33214</strain>
    </source>
</reference>
<dbReference type="eggNOG" id="COG4412">
    <property type="taxonomic scope" value="Bacteria"/>
</dbReference>
<dbReference type="SMART" id="SM00636">
    <property type="entry name" value="Glyco_18"/>
    <property type="match status" value="1"/>
</dbReference>
<keyword evidence="4 7" id="KW-0378">Hydrolase</keyword>
<feature type="signal peptide" evidence="9">
    <location>
        <begin position="1"/>
        <end position="32"/>
    </location>
</feature>
<evidence type="ECO:0000256" key="6">
    <source>
        <dbReference type="ARBA" id="ARBA00023295"/>
    </source>
</evidence>
<feature type="region of interest" description="Disordered" evidence="8">
    <location>
        <begin position="490"/>
        <end position="521"/>
    </location>
</feature>
<sequence>MPRSRRLGLTLAGAATALLGLAASLLGGTAGAAAAGNTTGAAATSGGIKVAYFDQWSIYQNAFYLKNLDTEGIAGKLNYLIYDFENIDPSNLTCFEATKATDPDPAGENDPNAGDGAEDSFADYQKSFDSTISVDGTSDVYNQPIVGNFHQLQELKKKYPNLKVLLSIGGWTYSKYFSDVAATDASRKKFVSSCIDMFIKGNLPSQGGYGGAGTGAGIFDGFDIDWEYPGAAGHLGNHYSAADTANYTALLAEFRNELTAQGAADGHTYALSAAVPSGQDKISKIQTNQIGQYLNFADAMTYDMYGAWNATGPTDEQDPLYANPNSPESKIAPGNETYSIDNAIRAWTVGDSAYGIPGGFPASKLTVGIPFYYRGWTGVPAGSNHGLYQTATGGSPGQTDSGNVPGVAMYKELNGVVNNASDTFWDPTTDSAYFYDGNNFYGGEDAQSIQARADYAHCNGLGGFMMFSLYDLDPATTLFNDAVTDINGSASTCPSPSGSPTGTPTESVSVTSPGNQTGTVGTAASVQVSGSDSAGKSLTYSATGLPAGLSISSSGLISGTPTAAGTSNVTVTASSGTATGSTSFTWTVNAQGAETVSVTSPGNQTGTVGTAASVQVSGSDSAGKSLTYSATGLPAGLSISSSGLISGTPTAAGTSNVTVTASSGTATGSTSFTWTVNASGGSGALANGGFESGSLSPWTCQSGSAVVSSPVHSGSYALQVVPSSSTTGECDQTVTLQPNHSYTLTGWVQGPYAYIGVSGGASGSTWSSGTSWNKLTVSFTTGASGTVTVYVHGWYAQGNVNADDFSVS</sequence>
<evidence type="ECO:0000259" key="10">
    <source>
        <dbReference type="PROSITE" id="PS51910"/>
    </source>
</evidence>
<feature type="region of interest" description="Disordered" evidence="8">
    <location>
        <begin position="98"/>
        <end position="118"/>
    </location>
</feature>
<dbReference type="InterPro" id="IPR008979">
    <property type="entry name" value="Galactose-bd-like_sf"/>
</dbReference>
<evidence type="ECO:0000313" key="12">
    <source>
        <dbReference type="Proteomes" id="UP000183015"/>
    </source>
</evidence>
<dbReference type="SUPFAM" id="SSF49785">
    <property type="entry name" value="Galactose-binding domain-like"/>
    <property type="match status" value="1"/>
</dbReference>
<dbReference type="InterPro" id="IPR015919">
    <property type="entry name" value="Cadherin-like_sf"/>
</dbReference>
<dbReference type="InterPro" id="IPR013783">
    <property type="entry name" value="Ig-like_fold"/>
</dbReference>
<keyword evidence="5" id="KW-0624">Polysaccharide degradation</keyword>
<dbReference type="GO" id="GO:0008843">
    <property type="term" value="F:endochitinase activity"/>
    <property type="evidence" value="ECO:0007669"/>
    <property type="project" value="UniProtKB-EC"/>
</dbReference>
<dbReference type="InterPro" id="IPR003305">
    <property type="entry name" value="CenC_carb-bd"/>
</dbReference>